<organism evidence="9 10">
    <name type="scientific">Coniosporium apollinis (strain CBS 100218)</name>
    <name type="common">Rock-inhabiting black yeast</name>
    <dbReference type="NCBI Taxonomy" id="1168221"/>
    <lineage>
        <taxon>Eukaryota</taxon>
        <taxon>Fungi</taxon>
        <taxon>Dikarya</taxon>
        <taxon>Ascomycota</taxon>
        <taxon>Pezizomycotina</taxon>
        <taxon>Dothideomycetes</taxon>
        <taxon>Dothideomycetes incertae sedis</taxon>
        <taxon>Coniosporium</taxon>
    </lineage>
</organism>
<keyword evidence="10" id="KW-1185">Reference proteome</keyword>
<dbReference type="EMBL" id="JH767611">
    <property type="protein sequence ID" value="EON69328.1"/>
    <property type="molecule type" value="Genomic_DNA"/>
</dbReference>
<sequence length="1258" mass="139428">MFTPLLEGWAAPLEAVPSQSEPKLPGESTEVVDAENVPKALRFTEPGYADEVGGLDVSIVHRDYRQRDAPIMKGDFPSMDAKIPATVFIAGEEPVFVSGFGKSGSAWLRSSFSLHTQYPSANLHIKRGTGGEVTVRFFPTCLSRETGKMGFRFFGGAGGTAPIPQGRDKLSVEIAELLTQKAYFETCMGLRMKPLTGLNGLVWSGIDQGRLDDLETQSKAGHKLSDADMLIVALRRSNNVSIITKRPVDTVKNMKAMKYFTSYFNAIMWLCVSVGCNWFYRLQGLGKELADHDYPFELSTPPRWLVKRFNVSSADTTFTKLTPAEWGTFPPCMDYPDAETFAFIQRLALHREEQHQRRAIEKMFSGGENGQTYATFMSNEAFPDTYLVKLTLGHPEDEHTSRHQDANAYADLVLPEIDTKLELCYSVLNQGSWIFPGQIVDVHSASDIVCAVFAPPGRSDNVVPLDTRVPVTVELKNDPTSTARCVAAIEEISKGHQRPKGVDLPAVILGAPARILSTGSLAEAVTQPMRDAFNKELKERVKLNDEQKAAARNTLNSVTGVSIIRGGPGTGKTSTLMAAVAGHVMAGRQAKNSADRRKVLVCAFSNQAVDACLTKFSKKNGSNIKAVRFRGAFAKSTRLNALVSATESADKDVKMTSADDESAEQLNTEMSGTDDPTVPSVAAQPPAEPASYEPDISLDQMTPNESTESTQRKLTDEEVEEQARIWNVMLDIKTNSNSLDHTELAFNRQRQHDIEQWSSTPGHAMQKDAAKYLSVQEQLRDQKVLQRKQLRAKLFELENVLTEKFCESVDVVFATCNMSCHEVLMNHFKFNVIVIDESGQSTAPDTATPLAAFKESVELVVLGGDHKQMPPVVLSERFNECFRALSVSLFERLIDDPSGRCLVQTLSKQYRMHPHISAWPSKEIYTVKDGAGKTVKGLEDHNSTTTLTDKQHIMQEYLVAHLGDAYSGRMRIAVDISGEDGSYANYHAGSKSKKNDAEASFIVDQVKKLLAFQPTGKKCKPIEPADIAIVTPYTGQRRLITELLNRAARIDGIDALRHIQVATVNQMQGHECNIEIISLVAHSAKDPMDFGFVYRRHMLNVALTRARGFQMIVGAFDTWTASIVDEDIRWKRPKMRYMKSLIESLNKPNDGKPLVTDIMMPSDFDPSNKLKHSGFPTLQSRGKKSKSKQPDATMRDRPIAKPKNAFREVETEIFQEHNQKKRQKQRGKNTAPSKTAFGKPKPPRKDDEGAPSPQGTTV</sequence>
<dbReference type="InterPro" id="IPR041679">
    <property type="entry name" value="DNA2/NAM7-like_C"/>
</dbReference>
<evidence type="ECO:0000256" key="1">
    <source>
        <dbReference type="ARBA" id="ARBA00007913"/>
    </source>
</evidence>
<evidence type="ECO:0000256" key="5">
    <source>
        <dbReference type="ARBA" id="ARBA00022840"/>
    </source>
</evidence>
<dbReference type="GeneID" id="19905899"/>
<dbReference type="GO" id="GO:0043139">
    <property type="term" value="F:5'-3' DNA helicase activity"/>
    <property type="evidence" value="ECO:0007669"/>
    <property type="project" value="TreeGrafter"/>
</dbReference>
<dbReference type="PANTHER" id="PTHR43788">
    <property type="entry name" value="DNA2/NAM7 HELICASE FAMILY MEMBER"/>
    <property type="match status" value="1"/>
</dbReference>
<dbReference type="PANTHER" id="PTHR43788:SF8">
    <property type="entry name" value="DNA-BINDING PROTEIN SMUBP-2"/>
    <property type="match status" value="1"/>
</dbReference>
<evidence type="ECO:0000313" key="9">
    <source>
        <dbReference type="EMBL" id="EON69328.1"/>
    </source>
</evidence>
<feature type="domain" description="DNA2/NAM7 helicase helicase" evidence="7">
    <location>
        <begin position="542"/>
        <end position="876"/>
    </location>
</feature>
<dbReference type="Pfam" id="PF13086">
    <property type="entry name" value="AAA_11"/>
    <property type="match status" value="1"/>
</dbReference>
<dbReference type="GO" id="GO:0016787">
    <property type="term" value="F:hydrolase activity"/>
    <property type="evidence" value="ECO:0007669"/>
    <property type="project" value="UniProtKB-KW"/>
</dbReference>
<dbReference type="eggNOG" id="KOG1801">
    <property type="taxonomic scope" value="Eukaryota"/>
</dbReference>
<keyword evidence="2" id="KW-0547">Nucleotide-binding</keyword>
<dbReference type="OrthoDB" id="3946766at2759"/>
<reference evidence="10" key="1">
    <citation type="submission" date="2012-06" db="EMBL/GenBank/DDBJ databases">
        <title>The genome sequence of Coniosporium apollinis CBS 100218.</title>
        <authorList>
            <consortium name="The Broad Institute Genome Sequencing Platform"/>
            <person name="Cuomo C."/>
            <person name="Gorbushina A."/>
            <person name="Noack S."/>
            <person name="Walker B."/>
            <person name="Young S.K."/>
            <person name="Zeng Q."/>
            <person name="Gargeya S."/>
            <person name="Fitzgerald M."/>
            <person name="Haas B."/>
            <person name="Abouelleil A."/>
            <person name="Alvarado L."/>
            <person name="Arachchi H.M."/>
            <person name="Berlin A.M."/>
            <person name="Chapman S.B."/>
            <person name="Goldberg J."/>
            <person name="Griggs A."/>
            <person name="Gujja S."/>
            <person name="Hansen M."/>
            <person name="Howarth C."/>
            <person name="Imamovic A."/>
            <person name="Larimer J."/>
            <person name="McCowan C."/>
            <person name="Montmayeur A."/>
            <person name="Murphy C."/>
            <person name="Neiman D."/>
            <person name="Pearson M."/>
            <person name="Priest M."/>
            <person name="Roberts A."/>
            <person name="Saif S."/>
            <person name="Shea T."/>
            <person name="Sisk P."/>
            <person name="Sykes S."/>
            <person name="Wortman J."/>
            <person name="Nusbaum C."/>
            <person name="Birren B."/>
        </authorList>
    </citation>
    <scope>NUCLEOTIDE SEQUENCE [LARGE SCALE GENOMIC DNA]</scope>
    <source>
        <strain evidence="10">CBS 100218</strain>
    </source>
</reference>
<evidence type="ECO:0000259" key="7">
    <source>
        <dbReference type="Pfam" id="PF13086"/>
    </source>
</evidence>
<evidence type="ECO:0008006" key="11">
    <source>
        <dbReference type="Google" id="ProtNLM"/>
    </source>
</evidence>
<feature type="compositionally biased region" description="Polar residues" evidence="6">
    <location>
        <begin position="699"/>
        <end position="709"/>
    </location>
</feature>
<feature type="domain" description="DNA2/NAM7 helicase-like C-terminal" evidence="8">
    <location>
        <begin position="885"/>
        <end position="1115"/>
    </location>
</feature>
<dbReference type="HOGENOM" id="CLU_265097_0_0_1"/>
<dbReference type="Gene3D" id="3.40.50.300">
    <property type="entry name" value="P-loop containing nucleotide triphosphate hydrolases"/>
    <property type="match status" value="2"/>
</dbReference>
<dbReference type="CDD" id="cd18808">
    <property type="entry name" value="SF1_C_Upf1"/>
    <property type="match status" value="1"/>
</dbReference>
<gene>
    <name evidence="9" type="ORF">W97_08588</name>
</gene>
<dbReference type="InterPro" id="IPR050534">
    <property type="entry name" value="Coronavir_polyprotein_1ab"/>
</dbReference>
<proteinExistence type="inferred from homology"/>
<comment type="similarity">
    <text evidence="1">Belongs to the DNA2/NAM7 helicase family.</text>
</comment>
<evidence type="ECO:0000259" key="8">
    <source>
        <dbReference type="Pfam" id="PF13087"/>
    </source>
</evidence>
<keyword evidence="5" id="KW-0067">ATP-binding</keyword>
<evidence type="ECO:0000256" key="6">
    <source>
        <dbReference type="SAM" id="MobiDB-lite"/>
    </source>
</evidence>
<accession>R7Z5E3</accession>
<dbReference type="Pfam" id="PF13087">
    <property type="entry name" value="AAA_12"/>
    <property type="match status" value="1"/>
</dbReference>
<dbReference type="InterPro" id="IPR027417">
    <property type="entry name" value="P-loop_NTPase"/>
</dbReference>
<evidence type="ECO:0000313" key="10">
    <source>
        <dbReference type="Proteomes" id="UP000016924"/>
    </source>
</evidence>
<keyword evidence="3" id="KW-0378">Hydrolase</keyword>
<dbReference type="Proteomes" id="UP000016924">
    <property type="component" value="Unassembled WGS sequence"/>
</dbReference>
<protein>
    <recommendedName>
        <fullName evidence="11">AAA+ ATPase domain-containing protein</fullName>
    </recommendedName>
</protein>
<name>R7Z5E3_CONA1</name>
<dbReference type="SUPFAM" id="SSF52540">
    <property type="entry name" value="P-loop containing nucleoside triphosphate hydrolases"/>
    <property type="match status" value="1"/>
</dbReference>
<dbReference type="OMA" id="HECNIEI"/>
<evidence type="ECO:0000256" key="2">
    <source>
        <dbReference type="ARBA" id="ARBA00022741"/>
    </source>
</evidence>
<feature type="region of interest" description="Disordered" evidence="6">
    <location>
        <begin position="644"/>
        <end position="718"/>
    </location>
</feature>
<dbReference type="InterPro" id="IPR041677">
    <property type="entry name" value="DNA2/NAM7_AAA_11"/>
</dbReference>
<dbReference type="STRING" id="1168221.R7Z5E3"/>
<evidence type="ECO:0000256" key="4">
    <source>
        <dbReference type="ARBA" id="ARBA00022806"/>
    </source>
</evidence>
<feature type="compositionally biased region" description="Basic and acidic residues" evidence="6">
    <location>
        <begin position="1193"/>
        <end position="1218"/>
    </location>
</feature>
<dbReference type="InterPro" id="IPR047187">
    <property type="entry name" value="SF1_C_Upf1"/>
</dbReference>
<dbReference type="GO" id="GO:0005524">
    <property type="term" value="F:ATP binding"/>
    <property type="evidence" value="ECO:0007669"/>
    <property type="project" value="UniProtKB-KW"/>
</dbReference>
<evidence type="ECO:0000256" key="3">
    <source>
        <dbReference type="ARBA" id="ARBA00022801"/>
    </source>
</evidence>
<dbReference type="AlphaFoldDB" id="R7Z5E3"/>
<dbReference type="RefSeq" id="XP_007784645.1">
    <property type="nucleotide sequence ID" value="XM_007786455.1"/>
</dbReference>
<keyword evidence="4" id="KW-0347">Helicase</keyword>
<feature type="region of interest" description="Disordered" evidence="6">
    <location>
        <begin position="1150"/>
        <end position="1258"/>
    </location>
</feature>